<dbReference type="AlphaFoldDB" id="A0A0F9XKC6"/>
<evidence type="ECO:0000256" key="4">
    <source>
        <dbReference type="ARBA" id="ARBA00022989"/>
    </source>
</evidence>
<dbReference type="Pfam" id="PF07690">
    <property type="entry name" value="MFS_1"/>
    <property type="match status" value="1"/>
</dbReference>
<evidence type="ECO:0000259" key="8">
    <source>
        <dbReference type="PROSITE" id="PS50850"/>
    </source>
</evidence>
<feature type="region of interest" description="Disordered" evidence="6">
    <location>
        <begin position="17"/>
        <end position="55"/>
    </location>
</feature>
<dbReference type="OMA" id="TGMQLMS"/>
<keyword evidence="2" id="KW-0813">Transport</keyword>
<feature type="transmembrane region" description="Helical" evidence="7">
    <location>
        <begin position="426"/>
        <end position="447"/>
    </location>
</feature>
<gene>
    <name evidence="9" type="ORF">THAR02_02951</name>
</gene>
<feature type="domain" description="Major facilitator superfamily (MFS) profile" evidence="8">
    <location>
        <begin position="68"/>
        <end position="556"/>
    </location>
</feature>
<dbReference type="CDD" id="cd17502">
    <property type="entry name" value="MFS_Azr1_MDR_like"/>
    <property type="match status" value="1"/>
</dbReference>
<reference evidence="10" key="1">
    <citation type="journal article" date="2015" name="Genome Announc.">
        <title>Draft whole-genome sequence of the biocontrol agent Trichoderma harzianum T6776.</title>
        <authorList>
            <person name="Baroncelli R."/>
            <person name="Piaggeschi G."/>
            <person name="Fiorini L."/>
            <person name="Bertolini E."/>
            <person name="Zapparata A."/>
            <person name="Pe M.E."/>
            <person name="Sarrocco S."/>
            <person name="Vannacci G."/>
        </authorList>
    </citation>
    <scope>NUCLEOTIDE SEQUENCE [LARGE SCALE GENOMIC DNA]</scope>
    <source>
        <strain evidence="10">T6776</strain>
    </source>
</reference>
<feature type="transmembrane region" description="Helical" evidence="7">
    <location>
        <begin position="103"/>
        <end position="121"/>
    </location>
</feature>
<evidence type="ECO:0000256" key="5">
    <source>
        <dbReference type="ARBA" id="ARBA00023136"/>
    </source>
</evidence>
<dbReference type="OrthoDB" id="10021397at2759"/>
<dbReference type="EMBL" id="JOKZ01000063">
    <property type="protein sequence ID" value="KKP04930.1"/>
    <property type="molecule type" value="Genomic_DNA"/>
</dbReference>
<proteinExistence type="predicted"/>
<feature type="transmembrane region" description="Helical" evidence="7">
    <location>
        <begin position="372"/>
        <end position="389"/>
    </location>
</feature>
<dbReference type="PANTHER" id="PTHR23501">
    <property type="entry name" value="MAJOR FACILITATOR SUPERFAMILY"/>
    <property type="match status" value="1"/>
</dbReference>
<feature type="transmembrane region" description="Helical" evidence="7">
    <location>
        <begin position="261"/>
        <end position="279"/>
    </location>
</feature>
<organism evidence="9 10">
    <name type="scientific">Trichoderma harzianum</name>
    <name type="common">Hypocrea lixii</name>
    <dbReference type="NCBI Taxonomy" id="5544"/>
    <lineage>
        <taxon>Eukaryota</taxon>
        <taxon>Fungi</taxon>
        <taxon>Dikarya</taxon>
        <taxon>Ascomycota</taxon>
        <taxon>Pezizomycotina</taxon>
        <taxon>Sordariomycetes</taxon>
        <taxon>Hypocreomycetidae</taxon>
        <taxon>Hypocreales</taxon>
        <taxon>Hypocreaceae</taxon>
        <taxon>Trichoderma</taxon>
    </lineage>
</organism>
<keyword evidence="4 7" id="KW-1133">Transmembrane helix</keyword>
<dbReference type="InterPro" id="IPR011701">
    <property type="entry name" value="MFS"/>
</dbReference>
<feature type="transmembrane region" description="Helical" evidence="7">
    <location>
        <begin position="459"/>
        <end position="482"/>
    </location>
</feature>
<evidence type="ECO:0000256" key="1">
    <source>
        <dbReference type="ARBA" id="ARBA00004141"/>
    </source>
</evidence>
<comment type="subcellular location">
    <subcellularLocation>
        <location evidence="1">Membrane</location>
        <topology evidence="1">Multi-pass membrane protein</topology>
    </subcellularLocation>
</comment>
<dbReference type="Gene3D" id="1.20.1720.10">
    <property type="entry name" value="Multidrug resistance protein D"/>
    <property type="match status" value="1"/>
</dbReference>
<feature type="compositionally biased region" description="Basic and acidic residues" evidence="6">
    <location>
        <begin position="25"/>
        <end position="41"/>
    </location>
</feature>
<dbReference type="Proteomes" id="UP000034112">
    <property type="component" value="Unassembled WGS sequence"/>
</dbReference>
<feature type="transmembrane region" description="Helical" evidence="7">
    <location>
        <begin position="396"/>
        <end position="414"/>
    </location>
</feature>
<keyword evidence="3 7" id="KW-0812">Transmembrane</keyword>
<feature type="transmembrane region" description="Helical" evidence="7">
    <location>
        <begin position="533"/>
        <end position="551"/>
    </location>
</feature>
<feature type="transmembrane region" description="Helical" evidence="7">
    <location>
        <begin position="221"/>
        <end position="241"/>
    </location>
</feature>
<evidence type="ECO:0000313" key="9">
    <source>
        <dbReference type="EMBL" id="KKP04930.1"/>
    </source>
</evidence>
<evidence type="ECO:0000256" key="2">
    <source>
        <dbReference type="ARBA" id="ARBA00022448"/>
    </source>
</evidence>
<feature type="transmembrane region" description="Helical" evidence="7">
    <location>
        <begin position="191"/>
        <end position="209"/>
    </location>
</feature>
<evidence type="ECO:0000256" key="3">
    <source>
        <dbReference type="ARBA" id="ARBA00022692"/>
    </source>
</evidence>
<feature type="transmembrane region" description="Helical" evidence="7">
    <location>
        <begin position="331"/>
        <end position="352"/>
    </location>
</feature>
<dbReference type="PANTHER" id="PTHR23501:SF177">
    <property type="entry name" value="MAJOR FACILITATOR SUPERFAMILY (MFS) PROFILE DOMAIN-CONTAINING PROTEIN-RELATED"/>
    <property type="match status" value="1"/>
</dbReference>
<evidence type="ECO:0000256" key="6">
    <source>
        <dbReference type="SAM" id="MobiDB-lite"/>
    </source>
</evidence>
<feature type="transmembrane region" description="Helical" evidence="7">
    <location>
        <begin position="133"/>
        <end position="152"/>
    </location>
</feature>
<feature type="transmembrane region" description="Helical" evidence="7">
    <location>
        <begin position="158"/>
        <end position="179"/>
    </location>
</feature>
<dbReference type="PROSITE" id="PS50850">
    <property type="entry name" value="MFS"/>
    <property type="match status" value="1"/>
</dbReference>
<dbReference type="InterPro" id="IPR036259">
    <property type="entry name" value="MFS_trans_sf"/>
</dbReference>
<dbReference type="InterPro" id="IPR020846">
    <property type="entry name" value="MFS_dom"/>
</dbReference>
<dbReference type="FunFam" id="1.20.1720.10:FF:000012">
    <property type="entry name" value="MFS toxin efflux pump (AflT)"/>
    <property type="match status" value="1"/>
</dbReference>
<name>A0A0F9XKC6_TRIHA</name>
<feature type="transmembrane region" description="Helical" evidence="7">
    <location>
        <begin position="291"/>
        <end position="311"/>
    </location>
</feature>
<evidence type="ECO:0000256" key="7">
    <source>
        <dbReference type="SAM" id="Phobius"/>
    </source>
</evidence>
<keyword evidence="5 7" id="KW-0472">Membrane</keyword>
<feature type="transmembrane region" description="Helical" evidence="7">
    <location>
        <begin position="65"/>
        <end position="91"/>
    </location>
</feature>
<sequence>MASLNLKGDAASEQRHCPFAVATTTDEKYSSDRRISNKEMDLSTEPPTSQDPEIDNSEYPAGARLIAIITALALAIFLVSLDLTIVATAIPKITDQFNGLSDIAWYSSAFFMTMGGFQSAWGKIYKYFPLKTSYLIAIFIFELGSLICAVAPSSTALIVGRAFAGVGAAGIGSGSYTIIGFSASPKSRPMFTGIVGTSYGVAAAVGPLIGGAFSDKVSWRWCFYINLPIGAISAFIILVFFKAPGTAKPQAATLREKLLHMDPVGAALVIAFVVCYLLAVQDGGTKFPWNSAHEIGLLVGGAAIVGSFILWEWFQKDTAMFSFRLAKQRVYIIESVFSFFYSGAYYLILYYLPIYFQSIDNASAQSSGVRNLPLIVAVVISMLCSGAYISATGNAAPIIVAGTALSTICAGLLYTLDFGSSEGKWIGYQIIGGVGWGIASPIPIITVQATASATDLAEVTAMLLFLQTLGGAGMVSAAQAGFVNVMINNLPKTAPGVNPALVLGTGATDLRRVFSEDQIPGILVAYMQGLKTAFAIGIASSGIAFITIVLFQRWSKLNTAAIAGGGAA</sequence>
<dbReference type="GO" id="GO:0005886">
    <property type="term" value="C:plasma membrane"/>
    <property type="evidence" value="ECO:0007669"/>
    <property type="project" value="TreeGrafter"/>
</dbReference>
<accession>A0A0F9XKC6</accession>
<dbReference type="GO" id="GO:0022857">
    <property type="term" value="F:transmembrane transporter activity"/>
    <property type="evidence" value="ECO:0007669"/>
    <property type="project" value="InterPro"/>
</dbReference>
<comment type="caution">
    <text evidence="9">The sequence shown here is derived from an EMBL/GenBank/DDBJ whole genome shotgun (WGS) entry which is preliminary data.</text>
</comment>
<dbReference type="SUPFAM" id="SSF103473">
    <property type="entry name" value="MFS general substrate transporter"/>
    <property type="match status" value="1"/>
</dbReference>
<dbReference type="Gene3D" id="1.20.1250.20">
    <property type="entry name" value="MFS general substrate transporter like domains"/>
    <property type="match status" value="1"/>
</dbReference>
<protein>
    <submittedName>
        <fullName evidence="9">Major facilitator superfamily transporter</fullName>
    </submittedName>
</protein>
<evidence type="ECO:0000313" key="10">
    <source>
        <dbReference type="Proteomes" id="UP000034112"/>
    </source>
</evidence>